<evidence type="ECO:0000313" key="1">
    <source>
        <dbReference type="EMBL" id="OCT61260.1"/>
    </source>
</evidence>
<dbReference type="Proteomes" id="UP000694892">
    <property type="component" value="Chromosome 9_10S"/>
</dbReference>
<reference evidence="2" key="1">
    <citation type="journal article" date="2016" name="Nature">
        <title>Genome evolution in the allotetraploid frog Xenopus laevis.</title>
        <authorList>
            <person name="Session A.M."/>
            <person name="Uno Y."/>
            <person name="Kwon T."/>
            <person name="Chapman J.A."/>
            <person name="Toyoda A."/>
            <person name="Takahashi S."/>
            <person name="Fukui A."/>
            <person name="Hikosaka A."/>
            <person name="Suzuki A."/>
            <person name="Kondo M."/>
            <person name="van Heeringen S.J."/>
            <person name="Quigley I."/>
            <person name="Heinz S."/>
            <person name="Ogino H."/>
            <person name="Ochi H."/>
            <person name="Hellsten U."/>
            <person name="Lyons J.B."/>
            <person name="Simakov O."/>
            <person name="Putnam N."/>
            <person name="Stites J."/>
            <person name="Kuroki Y."/>
            <person name="Tanaka T."/>
            <person name="Michiue T."/>
            <person name="Watanabe M."/>
            <person name="Bogdanovic O."/>
            <person name="Lister R."/>
            <person name="Georgiou G."/>
            <person name="Paranjpe S.S."/>
            <person name="van Kruijsbergen I."/>
            <person name="Shu S."/>
            <person name="Carlson J."/>
            <person name="Kinoshita T."/>
            <person name="Ohta Y."/>
            <person name="Mawaribuchi S."/>
            <person name="Jenkins J."/>
            <person name="Grimwood J."/>
            <person name="Schmutz J."/>
            <person name="Mitros T."/>
            <person name="Mozaffari S.V."/>
            <person name="Suzuki Y."/>
            <person name="Haramoto Y."/>
            <person name="Yamamoto T.S."/>
            <person name="Takagi C."/>
            <person name="Heald R."/>
            <person name="Miller K."/>
            <person name="Haudenschild C."/>
            <person name="Kitzman J."/>
            <person name="Nakayama T."/>
            <person name="Izutsu Y."/>
            <person name="Robert J."/>
            <person name="Fortriede J."/>
            <person name="Burns K."/>
            <person name="Lotay V."/>
            <person name="Karimi K."/>
            <person name="Yasuoka Y."/>
            <person name="Dichmann D.S."/>
            <person name="Flajnik M.F."/>
            <person name="Houston D.W."/>
            <person name="Shendure J."/>
            <person name="DuPasquier L."/>
            <person name="Vize P.D."/>
            <person name="Zorn A.M."/>
            <person name="Ito M."/>
            <person name="Marcotte E.M."/>
            <person name="Wallingford J.B."/>
            <person name="Ito Y."/>
            <person name="Asashima M."/>
            <person name="Ueno N."/>
            <person name="Matsuda Y."/>
            <person name="Veenstra G.J."/>
            <person name="Fujiyama A."/>
            <person name="Harland R.M."/>
            <person name="Taira M."/>
            <person name="Rokhsar D.S."/>
        </authorList>
    </citation>
    <scope>NUCLEOTIDE SEQUENCE [LARGE SCALE GENOMIC DNA]</scope>
    <source>
        <strain evidence="2">J</strain>
    </source>
</reference>
<sequence length="129" mass="14572">MIPSVQRLYDFQSGRSFSWPPTSQKWQLMPFAAPLLSRIRSVLKPIVGTVFTNSLNLRRYSTVVFPAESKPSITMCSDWKEEMLEEMLPMFRQQGKMLASLPCPPRACPDGASCGAVLSLQGSQFLVWR</sequence>
<gene>
    <name evidence="1" type="ORF">XELAEV_18047284mg</name>
</gene>
<evidence type="ECO:0000313" key="2">
    <source>
        <dbReference type="Proteomes" id="UP000694892"/>
    </source>
</evidence>
<protein>
    <submittedName>
        <fullName evidence="1">Uncharacterized protein</fullName>
    </submittedName>
</protein>
<name>A0A974BVL1_XENLA</name>
<dbReference type="EMBL" id="CM004483">
    <property type="protein sequence ID" value="OCT61260.1"/>
    <property type="molecule type" value="Genomic_DNA"/>
</dbReference>
<dbReference type="AlphaFoldDB" id="A0A974BVL1"/>
<organism evidence="1 2">
    <name type="scientific">Xenopus laevis</name>
    <name type="common">African clawed frog</name>
    <dbReference type="NCBI Taxonomy" id="8355"/>
    <lineage>
        <taxon>Eukaryota</taxon>
        <taxon>Metazoa</taxon>
        <taxon>Chordata</taxon>
        <taxon>Craniata</taxon>
        <taxon>Vertebrata</taxon>
        <taxon>Euteleostomi</taxon>
        <taxon>Amphibia</taxon>
        <taxon>Batrachia</taxon>
        <taxon>Anura</taxon>
        <taxon>Pipoidea</taxon>
        <taxon>Pipidae</taxon>
        <taxon>Xenopodinae</taxon>
        <taxon>Xenopus</taxon>
        <taxon>Xenopus</taxon>
    </lineage>
</organism>
<accession>A0A974BVL1</accession>
<proteinExistence type="predicted"/>